<dbReference type="Pfam" id="PF01329">
    <property type="entry name" value="Pterin_4a"/>
    <property type="match status" value="1"/>
</dbReference>
<comment type="catalytic activity">
    <reaction evidence="1">
        <text>(4aS,6R)-4a-hydroxy-L-erythro-5,6,7,8-tetrahydrobiopterin = (6R)-L-erythro-6,7-dihydrobiopterin + H2O</text>
        <dbReference type="Rhea" id="RHEA:11920"/>
        <dbReference type="ChEBI" id="CHEBI:15377"/>
        <dbReference type="ChEBI" id="CHEBI:15642"/>
        <dbReference type="ChEBI" id="CHEBI:43120"/>
        <dbReference type="EC" id="4.2.1.96"/>
    </reaction>
</comment>
<dbReference type="Gene3D" id="3.30.1360.20">
    <property type="entry name" value="Transcriptional coactivator/pterin dehydratase"/>
    <property type="match status" value="1"/>
</dbReference>
<reference evidence="5 6" key="1">
    <citation type="submission" date="2021-03" db="EMBL/GenBank/DDBJ databases">
        <title>Thiomicrorhabdus sp.nov.,novel sulfur-oxidizing bacteria isolated from coastal sediment.</title>
        <authorList>
            <person name="Liu X."/>
        </authorList>
    </citation>
    <scope>NUCLEOTIDE SEQUENCE [LARGE SCALE GENOMIC DNA]</scope>
    <source>
        <strain evidence="5 6">6S2-11</strain>
    </source>
</reference>
<comment type="caution">
    <text evidence="5">The sequence shown here is derived from an EMBL/GenBank/DDBJ whole genome shotgun (WGS) entry which is preliminary data.</text>
</comment>
<organism evidence="5 6">
    <name type="scientific">Thiomicrorhabdus marina</name>
    <dbReference type="NCBI Taxonomy" id="2818442"/>
    <lineage>
        <taxon>Bacteria</taxon>
        <taxon>Pseudomonadati</taxon>
        <taxon>Pseudomonadota</taxon>
        <taxon>Gammaproteobacteria</taxon>
        <taxon>Thiotrichales</taxon>
        <taxon>Piscirickettsiaceae</taxon>
        <taxon>Thiomicrorhabdus</taxon>
    </lineage>
</organism>
<evidence type="ECO:0000313" key="6">
    <source>
        <dbReference type="Proteomes" id="UP000664835"/>
    </source>
</evidence>
<comment type="similarity">
    <text evidence="2">Belongs to the pterin-4-alpha-carbinolamine dehydratase family.</text>
</comment>
<proteinExistence type="inferred from homology"/>
<feature type="non-terminal residue" evidence="5">
    <location>
        <position position="55"/>
    </location>
</feature>
<keyword evidence="6" id="KW-1185">Reference proteome</keyword>
<name>A0ABS3Q822_9GAMM</name>
<gene>
    <name evidence="5" type="ORF">J3998_13075</name>
</gene>
<dbReference type="InterPro" id="IPR001533">
    <property type="entry name" value="Pterin_deHydtase"/>
</dbReference>
<accession>A0ABS3Q822</accession>
<evidence type="ECO:0000256" key="4">
    <source>
        <dbReference type="ARBA" id="ARBA00023239"/>
    </source>
</evidence>
<evidence type="ECO:0000256" key="1">
    <source>
        <dbReference type="ARBA" id="ARBA00001554"/>
    </source>
</evidence>
<dbReference type="InterPro" id="IPR036428">
    <property type="entry name" value="PCD_sf"/>
</dbReference>
<dbReference type="Proteomes" id="UP000664835">
    <property type="component" value="Unassembled WGS sequence"/>
</dbReference>
<sequence length="55" mass="6234">MSLSSAWKQKDKAATLEARFEFASFEILRDFLDEVADVADNVGHHPNLSFGREHV</sequence>
<dbReference type="EC" id="4.2.1.96" evidence="3"/>
<evidence type="ECO:0000256" key="2">
    <source>
        <dbReference type="ARBA" id="ARBA00006472"/>
    </source>
</evidence>
<keyword evidence="4" id="KW-0456">Lyase</keyword>
<protein>
    <recommendedName>
        <fullName evidence="3">4a-hydroxytetrahydrobiopterin dehydratase</fullName>
        <ecNumber evidence="3">4.2.1.96</ecNumber>
    </recommendedName>
</protein>
<evidence type="ECO:0000313" key="5">
    <source>
        <dbReference type="EMBL" id="MBO1928500.1"/>
    </source>
</evidence>
<evidence type="ECO:0000256" key="3">
    <source>
        <dbReference type="ARBA" id="ARBA00013252"/>
    </source>
</evidence>
<dbReference type="EMBL" id="JAGETV010000061">
    <property type="protein sequence ID" value="MBO1928500.1"/>
    <property type="molecule type" value="Genomic_DNA"/>
</dbReference>
<dbReference type="SUPFAM" id="SSF55248">
    <property type="entry name" value="PCD-like"/>
    <property type="match status" value="1"/>
</dbReference>